<accession>A0A1E3LR15</accession>
<reference evidence="1 2" key="1">
    <citation type="submission" date="2016-08" db="EMBL/GenBank/DDBJ databases">
        <title>Draft genome of the agarase producing Sphingomonas sp. MCT13.</title>
        <authorList>
            <person name="D'Andrea M.M."/>
            <person name="Rossolini G.M."/>
            <person name="Thaller M.C."/>
        </authorList>
    </citation>
    <scope>NUCLEOTIDE SEQUENCE [LARGE SCALE GENOMIC DNA]</scope>
    <source>
        <strain evidence="1 2">MCT13</strain>
    </source>
</reference>
<evidence type="ECO:0000313" key="1">
    <source>
        <dbReference type="EMBL" id="ODP36201.1"/>
    </source>
</evidence>
<organism evidence="1 2">
    <name type="scientific">Sphingomonas turrisvirgatae</name>
    <dbReference type="NCBI Taxonomy" id="1888892"/>
    <lineage>
        <taxon>Bacteria</taxon>
        <taxon>Pseudomonadati</taxon>
        <taxon>Pseudomonadota</taxon>
        <taxon>Alphaproteobacteria</taxon>
        <taxon>Sphingomonadales</taxon>
        <taxon>Sphingomonadaceae</taxon>
        <taxon>Sphingomonas</taxon>
    </lineage>
</organism>
<sequence length="92" mass="10116">MSAPADVAMLSAKLAMDALYAAAGLPLPTGRPRLDLLPRLSPESQDEARRALHGISAEWNAAGRPYLNGERIAKTYTYTKSCMNKKERNDRI</sequence>
<dbReference type="AlphaFoldDB" id="A0A1E3LR15"/>
<keyword evidence="2" id="KW-1185">Reference proteome</keyword>
<protein>
    <submittedName>
        <fullName evidence="1">Uncharacterized protein</fullName>
    </submittedName>
</protein>
<dbReference type="RefSeq" id="WP_069322070.1">
    <property type="nucleotide sequence ID" value="NZ_MDDS01000081.1"/>
</dbReference>
<comment type="caution">
    <text evidence="1">The sequence shown here is derived from an EMBL/GenBank/DDBJ whole genome shotgun (WGS) entry which is preliminary data.</text>
</comment>
<gene>
    <name evidence="1" type="ORF">BFL28_07270</name>
</gene>
<evidence type="ECO:0000313" key="2">
    <source>
        <dbReference type="Proteomes" id="UP000094487"/>
    </source>
</evidence>
<name>A0A1E3LR15_9SPHN</name>
<dbReference type="EMBL" id="MDDS01000081">
    <property type="protein sequence ID" value="ODP36201.1"/>
    <property type="molecule type" value="Genomic_DNA"/>
</dbReference>
<proteinExistence type="predicted"/>
<dbReference type="Proteomes" id="UP000094487">
    <property type="component" value="Unassembled WGS sequence"/>
</dbReference>
<dbReference type="STRING" id="1888892.BFL28_07270"/>